<dbReference type="Proteomes" id="UP000326759">
    <property type="component" value="Unassembled WGS sequence"/>
</dbReference>
<dbReference type="InterPro" id="IPR050271">
    <property type="entry name" value="UDP-glycosyltransferase"/>
</dbReference>
<protein>
    <submittedName>
        <fullName evidence="4">2-hydroxyacylsphingosine 1-beta-galactosyltransferase</fullName>
    </submittedName>
</protein>
<dbReference type="PANTHER" id="PTHR48043:SF159">
    <property type="entry name" value="EG:EG0003.4 PROTEIN-RELATED"/>
    <property type="match status" value="1"/>
</dbReference>
<evidence type="ECO:0000256" key="3">
    <source>
        <dbReference type="ARBA" id="ARBA00022679"/>
    </source>
</evidence>
<keyword evidence="5" id="KW-1185">Reference proteome</keyword>
<dbReference type="Pfam" id="PF00201">
    <property type="entry name" value="UDPGT"/>
    <property type="match status" value="1"/>
</dbReference>
<name>A0A5N5SVG0_9CRUS</name>
<dbReference type="OrthoDB" id="5835829at2759"/>
<dbReference type="InterPro" id="IPR002213">
    <property type="entry name" value="UDP_glucos_trans"/>
</dbReference>
<sequence>MNGATFAKNFLTYVPISCTDSLTDPGVEEALKHDYDYVIMQIMFTECFLPIPFSRKIPLIYATPNTLTPPDPEYIGVPNFVSITPSRTNEITFPFSFSDKLTLIFESILAKLFMEYLSKLTYYRAIEENLWPSEAPDVFDLKLQSSLTIINSVRALEYPMRPMPPNVIYAGGIHIKEFQPLQKDLCDWLDDSGDEGFIFFSLGTGIKPEHIDPNHLSVMVEVFGSLKQKVIWKWSSEIEDLPPNVKISSWLPQQDILAHPKIKLMITHGGIFSTQEATYYEVPVLGIPIYYDQIMNIAEVVKEGWGRSLKWEGTYKRIFL</sequence>
<evidence type="ECO:0000313" key="4">
    <source>
        <dbReference type="EMBL" id="KAB7498171.1"/>
    </source>
</evidence>
<evidence type="ECO:0000313" key="5">
    <source>
        <dbReference type="Proteomes" id="UP000326759"/>
    </source>
</evidence>
<keyword evidence="3 4" id="KW-0808">Transferase</keyword>
<accession>A0A5N5SVG0</accession>
<organism evidence="4 5">
    <name type="scientific">Armadillidium nasatum</name>
    <dbReference type="NCBI Taxonomy" id="96803"/>
    <lineage>
        <taxon>Eukaryota</taxon>
        <taxon>Metazoa</taxon>
        <taxon>Ecdysozoa</taxon>
        <taxon>Arthropoda</taxon>
        <taxon>Crustacea</taxon>
        <taxon>Multicrustacea</taxon>
        <taxon>Malacostraca</taxon>
        <taxon>Eumalacostraca</taxon>
        <taxon>Peracarida</taxon>
        <taxon>Isopoda</taxon>
        <taxon>Oniscidea</taxon>
        <taxon>Crinocheta</taxon>
        <taxon>Armadillidiidae</taxon>
        <taxon>Armadillidium</taxon>
    </lineage>
</organism>
<evidence type="ECO:0000256" key="2">
    <source>
        <dbReference type="ARBA" id="ARBA00022676"/>
    </source>
</evidence>
<gene>
    <name evidence="4" type="primary">Ugt8_0</name>
    <name evidence="4" type="ORF">Anas_10757</name>
</gene>
<comment type="similarity">
    <text evidence="1">Belongs to the UDP-glycosyltransferase family.</text>
</comment>
<proteinExistence type="inferred from homology"/>
<dbReference type="PANTHER" id="PTHR48043">
    <property type="entry name" value="EG:EG0003.4 PROTEIN-RELATED"/>
    <property type="match status" value="1"/>
</dbReference>
<keyword evidence="2 4" id="KW-0328">Glycosyltransferase</keyword>
<dbReference type="Gene3D" id="3.40.50.2000">
    <property type="entry name" value="Glycogen Phosphorylase B"/>
    <property type="match status" value="1"/>
</dbReference>
<evidence type="ECO:0000256" key="1">
    <source>
        <dbReference type="ARBA" id="ARBA00009995"/>
    </source>
</evidence>
<dbReference type="GO" id="GO:0008194">
    <property type="term" value="F:UDP-glycosyltransferase activity"/>
    <property type="evidence" value="ECO:0007669"/>
    <property type="project" value="InterPro"/>
</dbReference>
<dbReference type="AlphaFoldDB" id="A0A5N5SVG0"/>
<dbReference type="CDD" id="cd03784">
    <property type="entry name" value="GT1_Gtf-like"/>
    <property type="match status" value="1"/>
</dbReference>
<dbReference type="FunFam" id="3.40.50.2000:FF:000050">
    <property type="entry name" value="UDP-glucuronosyltransferase"/>
    <property type="match status" value="1"/>
</dbReference>
<dbReference type="SUPFAM" id="SSF53756">
    <property type="entry name" value="UDP-Glycosyltransferase/glycogen phosphorylase"/>
    <property type="match status" value="1"/>
</dbReference>
<reference evidence="4 5" key="1">
    <citation type="journal article" date="2019" name="PLoS Biol.">
        <title>Sex chromosomes control vertical transmission of feminizing Wolbachia symbionts in an isopod.</title>
        <authorList>
            <person name="Becking T."/>
            <person name="Chebbi M.A."/>
            <person name="Giraud I."/>
            <person name="Moumen B."/>
            <person name="Laverre T."/>
            <person name="Caubet Y."/>
            <person name="Peccoud J."/>
            <person name="Gilbert C."/>
            <person name="Cordaux R."/>
        </authorList>
    </citation>
    <scope>NUCLEOTIDE SEQUENCE [LARGE SCALE GENOMIC DNA]</scope>
    <source>
        <strain evidence="4">ANa2</strain>
        <tissue evidence="4">Whole body excluding digestive tract and cuticle</tissue>
    </source>
</reference>
<comment type="caution">
    <text evidence="4">The sequence shown here is derived from an EMBL/GenBank/DDBJ whole genome shotgun (WGS) entry which is preliminary data.</text>
</comment>
<dbReference type="EMBL" id="SEYY01019513">
    <property type="protein sequence ID" value="KAB7498171.1"/>
    <property type="molecule type" value="Genomic_DNA"/>
</dbReference>